<evidence type="ECO:0000313" key="4">
    <source>
        <dbReference type="Proteomes" id="UP000026961"/>
    </source>
</evidence>
<accession>A0A0E0BPU1</accession>
<dbReference type="Proteomes" id="UP000026961">
    <property type="component" value="Chromosome 12"/>
</dbReference>
<protein>
    <submittedName>
        <fullName evidence="3">Uncharacterized protein</fullName>
    </submittedName>
</protein>
<reference evidence="3" key="2">
    <citation type="submission" date="2018-05" db="EMBL/GenBank/DDBJ databases">
        <title>OgluRS3 (Oryza glumaepatula Reference Sequence Version 3).</title>
        <authorList>
            <person name="Zhang J."/>
            <person name="Kudrna D."/>
            <person name="Lee S."/>
            <person name="Talag J."/>
            <person name="Welchert J."/>
            <person name="Wing R.A."/>
        </authorList>
    </citation>
    <scope>NUCLEOTIDE SEQUENCE [LARGE SCALE GENOMIC DNA]</scope>
</reference>
<keyword evidence="2" id="KW-0472">Membrane</keyword>
<reference evidence="3" key="1">
    <citation type="submission" date="2015-04" db="UniProtKB">
        <authorList>
            <consortium name="EnsemblPlants"/>
        </authorList>
    </citation>
    <scope>IDENTIFICATION</scope>
</reference>
<keyword evidence="4" id="KW-1185">Reference proteome</keyword>
<feature type="transmembrane region" description="Helical" evidence="2">
    <location>
        <begin position="56"/>
        <end position="78"/>
    </location>
</feature>
<feature type="compositionally biased region" description="Acidic residues" evidence="1">
    <location>
        <begin position="158"/>
        <end position="169"/>
    </location>
</feature>
<dbReference type="Gramene" id="OGLUM12G05660.1">
    <property type="protein sequence ID" value="OGLUM12G05660.1"/>
    <property type="gene ID" value="OGLUM12G05660"/>
</dbReference>
<dbReference type="AlphaFoldDB" id="A0A0E0BPU1"/>
<feature type="region of interest" description="Disordered" evidence="1">
    <location>
        <begin position="93"/>
        <end position="113"/>
    </location>
</feature>
<evidence type="ECO:0000313" key="3">
    <source>
        <dbReference type="EnsemblPlants" id="OGLUM12G05660.1"/>
    </source>
</evidence>
<proteinExistence type="predicted"/>
<dbReference type="STRING" id="40148.A0A0E0BPU1"/>
<keyword evidence="2" id="KW-1133">Transmembrane helix</keyword>
<keyword evidence="2" id="KW-0812">Transmembrane</keyword>
<dbReference type="eggNOG" id="ENOG502S90I">
    <property type="taxonomic scope" value="Eukaryota"/>
</dbReference>
<sequence>MGQQRQAAADQAGRAAGGACVWVVAAVLFLAVLAGGGCLVFYLALPPAEVPEWLPVAGLSLVALPWAFWIATCAYRLCCCCCSSSSSPEQANAAAERQPSSSTRPAAVAPLPSSTNLKSAVRSAMGSYSHSGTRRVHFGDSTVLGEKAAGAGAGEPAVVEEVEEEEEEKECSSATSSHESEAPIAQSMPSSR</sequence>
<evidence type="ECO:0000256" key="2">
    <source>
        <dbReference type="SAM" id="Phobius"/>
    </source>
</evidence>
<name>A0A0E0BPU1_9ORYZ</name>
<dbReference type="HOGENOM" id="CLU_102736_0_0_1"/>
<dbReference type="PANTHER" id="PTHR34964:SF12">
    <property type="entry name" value="OS12G0182000 PROTEIN"/>
    <property type="match status" value="1"/>
</dbReference>
<feature type="transmembrane region" description="Helical" evidence="2">
    <location>
        <begin position="21"/>
        <end position="44"/>
    </location>
</feature>
<evidence type="ECO:0000256" key="1">
    <source>
        <dbReference type="SAM" id="MobiDB-lite"/>
    </source>
</evidence>
<organism evidence="3">
    <name type="scientific">Oryza glumipatula</name>
    <dbReference type="NCBI Taxonomy" id="40148"/>
    <lineage>
        <taxon>Eukaryota</taxon>
        <taxon>Viridiplantae</taxon>
        <taxon>Streptophyta</taxon>
        <taxon>Embryophyta</taxon>
        <taxon>Tracheophyta</taxon>
        <taxon>Spermatophyta</taxon>
        <taxon>Magnoliopsida</taxon>
        <taxon>Liliopsida</taxon>
        <taxon>Poales</taxon>
        <taxon>Poaceae</taxon>
        <taxon>BOP clade</taxon>
        <taxon>Oryzoideae</taxon>
        <taxon>Oryzeae</taxon>
        <taxon>Oryzinae</taxon>
        <taxon>Oryza</taxon>
    </lineage>
</organism>
<dbReference type="EnsemblPlants" id="OGLUM12G05660.1">
    <property type="protein sequence ID" value="OGLUM12G05660.1"/>
    <property type="gene ID" value="OGLUM12G05660"/>
</dbReference>
<feature type="compositionally biased region" description="Low complexity" evidence="1">
    <location>
        <begin position="145"/>
        <end position="157"/>
    </location>
</feature>
<dbReference type="PANTHER" id="PTHR34964">
    <property type="entry name" value="MEMBRANE LIPOPROTEIN-RELATED"/>
    <property type="match status" value="1"/>
</dbReference>
<feature type="region of interest" description="Disordered" evidence="1">
    <location>
        <begin position="139"/>
        <end position="192"/>
    </location>
</feature>